<reference evidence="4 5" key="1">
    <citation type="submission" date="2016-04" db="EMBL/GenBank/DDBJ databases">
        <authorList>
            <person name="Qiu J."/>
        </authorList>
    </citation>
    <scope>NUCLEOTIDE SEQUENCE [LARGE SCALE GENOMIC DNA]</scope>
    <source>
        <strain evidence="4 5">JQ581</strain>
    </source>
</reference>
<evidence type="ECO:0000256" key="1">
    <source>
        <dbReference type="ARBA" id="ARBA00022857"/>
    </source>
</evidence>
<keyword evidence="1" id="KW-0521">NADP</keyword>
<dbReference type="Pfam" id="PF08240">
    <property type="entry name" value="ADH_N"/>
    <property type="match status" value="1"/>
</dbReference>
<keyword evidence="2" id="KW-0560">Oxidoreductase</keyword>
<gene>
    <name evidence="4" type="ORF">A3L25_010180</name>
</gene>
<accession>A0AAP9MXS1</accession>
<reference evidence="4 5" key="2">
    <citation type="submission" date="2020-04" db="EMBL/GenBank/DDBJ databases">
        <title>Complete genome sequence of Pseudomonas putida strain JQ581.</title>
        <authorList>
            <person name="Mu Y."/>
        </authorList>
    </citation>
    <scope>NUCLEOTIDE SEQUENCE [LARGE SCALE GENOMIC DNA]</scope>
    <source>
        <strain evidence="4 5">JQ581</strain>
    </source>
</reference>
<dbReference type="InterPro" id="IPR013154">
    <property type="entry name" value="ADH-like_N"/>
</dbReference>
<proteinExistence type="predicted"/>
<organism evidence="4 5">
    <name type="scientific">Pseudomonas putida</name>
    <name type="common">Arthrobacter siderocapsulatus</name>
    <dbReference type="NCBI Taxonomy" id="303"/>
    <lineage>
        <taxon>Bacteria</taxon>
        <taxon>Pseudomonadati</taxon>
        <taxon>Pseudomonadota</taxon>
        <taxon>Gammaproteobacteria</taxon>
        <taxon>Pseudomonadales</taxon>
        <taxon>Pseudomonadaceae</taxon>
        <taxon>Pseudomonas</taxon>
    </lineage>
</organism>
<evidence type="ECO:0000259" key="3">
    <source>
        <dbReference type="Pfam" id="PF08240"/>
    </source>
</evidence>
<sequence>MKAITFETFGGPEVLQVSEVPVPEVRPADLLVRVHAAGVNRADLTHRTGGYGRPNFGDSLIIGLEISGEVIEIGTEVSGYQVGDRVMGVVGGGAYAEIARIDYRMAMPITIYNDCDELDYCERCVSPDGQRRDFDPGDRTDPVALLSTWEHRSLERMLKAL</sequence>
<dbReference type="EMBL" id="CP050951">
    <property type="protein sequence ID" value="QJQ09772.1"/>
    <property type="molecule type" value="Genomic_DNA"/>
</dbReference>
<name>A0AAP9MXS1_PSEPU</name>
<protein>
    <submittedName>
        <fullName evidence="4">Alcohol dehydrogenase catalytic domain-containing protein</fullName>
    </submittedName>
</protein>
<dbReference type="Proteomes" id="UP000076857">
    <property type="component" value="Chromosome"/>
</dbReference>
<dbReference type="Gene3D" id="3.90.180.10">
    <property type="entry name" value="Medium-chain alcohol dehydrogenases, catalytic domain"/>
    <property type="match status" value="1"/>
</dbReference>
<dbReference type="SUPFAM" id="SSF50129">
    <property type="entry name" value="GroES-like"/>
    <property type="match status" value="1"/>
</dbReference>
<dbReference type="PANTHER" id="PTHR48106:SF18">
    <property type="entry name" value="QUINONE OXIDOREDUCTASE PIG3"/>
    <property type="match status" value="1"/>
</dbReference>
<dbReference type="RefSeq" id="WP_081238168.1">
    <property type="nucleotide sequence ID" value="NZ_CP050951.1"/>
</dbReference>
<dbReference type="AlphaFoldDB" id="A0AAP9MXS1"/>
<dbReference type="GO" id="GO:0070402">
    <property type="term" value="F:NADPH binding"/>
    <property type="evidence" value="ECO:0007669"/>
    <property type="project" value="TreeGrafter"/>
</dbReference>
<dbReference type="PANTHER" id="PTHR48106">
    <property type="entry name" value="QUINONE OXIDOREDUCTASE PIG3-RELATED"/>
    <property type="match status" value="1"/>
</dbReference>
<dbReference type="GO" id="GO:0016651">
    <property type="term" value="F:oxidoreductase activity, acting on NAD(P)H"/>
    <property type="evidence" value="ECO:0007669"/>
    <property type="project" value="TreeGrafter"/>
</dbReference>
<dbReference type="InterPro" id="IPR011032">
    <property type="entry name" value="GroES-like_sf"/>
</dbReference>
<evidence type="ECO:0000256" key="2">
    <source>
        <dbReference type="ARBA" id="ARBA00023002"/>
    </source>
</evidence>
<evidence type="ECO:0000313" key="4">
    <source>
        <dbReference type="EMBL" id="QJQ09772.1"/>
    </source>
</evidence>
<evidence type="ECO:0000313" key="5">
    <source>
        <dbReference type="Proteomes" id="UP000076857"/>
    </source>
</evidence>
<feature type="domain" description="Alcohol dehydrogenase-like N-terminal" evidence="3">
    <location>
        <begin position="27"/>
        <end position="109"/>
    </location>
</feature>